<name>A0ABM8EDK6_9HYPH</name>
<geneLocation type="plasmid" evidence="2 3">
    <name>pSS37A-Re-1</name>
</geneLocation>
<accession>A0ABM8EDK6</accession>
<evidence type="ECO:0000313" key="3">
    <source>
        <dbReference type="Proteomes" id="UP001317629"/>
    </source>
</evidence>
<gene>
    <name evidence="2" type="ORF">SS37A_36330</name>
</gene>
<sequence>MRGATPPSTYEITLREQPFHGVRALRLVPVGDANTFGRTGLLAHTYMLGPKGDSNGCVVFKDYAAFLRAFESGEIKRLLVVAHLD</sequence>
<protein>
    <recommendedName>
        <fullName evidence="1">Tlde1 domain-containing protein</fullName>
    </recommendedName>
</protein>
<dbReference type="Proteomes" id="UP001317629">
    <property type="component" value="Plasmid pSS37A-Re-1"/>
</dbReference>
<reference evidence="2 3" key="1">
    <citation type="journal article" date="2023" name="Int. J. Syst. Evol. Microbiol.">
        <title>Methylocystis iwaonis sp. nov., a type II methane-oxidizing bacterium from surface soil of a rice paddy field in Japan, and emended description of the genus Methylocystis (ex Whittenbury et al. 1970) Bowman et al. 1993.</title>
        <authorList>
            <person name="Kaise H."/>
            <person name="Sawadogo J.B."/>
            <person name="Alam M.S."/>
            <person name="Ueno C."/>
            <person name="Dianou D."/>
            <person name="Shinjo R."/>
            <person name="Asakawa S."/>
        </authorList>
    </citation>
    <scope>NUCLEOTIDE SEQUENCE [LARGE SCALE GENOMIC DNA]</scope>
    <source>
        <strain evidence="2 3">SS37A-Re</strain>
    </source>
</reference>
<evidence type="ECO:0000313" key="2">
    <source>
        <dbReference type="EMBL" id="BDV36103.1"/>
    </source>
</evidence>
<evidence type="ECO:0000259" key="1">
    <source>
        <dbReference type="Pfam" id="PF10908"/>
    </source>
</evidence>
<dbReference type="EMBL" id="AP027143">
    <property type="protein sequence ID" value="BDV36103.1"/>
    <property type="molecule type" value="Genomic_DNA"/>
</dbReference>
<keyword evidence="3" id="KW-1185">Reference proteome</keyword>
<organism evidence="2 3">
    <name type="scientific">Methylocystis iwaonis</name>
    <dbReference type="NCBI Taxonomy" id="2885079"/>
    <lineage>
        <taxon>Bacteria</taxon>
        <taxon>Pseudomonadati</taxon>
        <taxon>Pseudomonadota</taxon>
        <taxon>Alphaproteobacteria</taxon>
        <taxon>Hyphomicrobiales</taxon>
        <taxon>Methylocystaceae</taxon>
        <taxon>Methylocystis</taxon>
    </lineage>
</organism>
<dbReference type="Pfam" id="PF10908">
    <property type="entry name" value="Tlde1_dom"/>
    <property type="match status" value="1"/>
</dbReference>
<proteinExistence type="predicted"/>
<keyword evidence="2" id="KW-0614">Plasmid</keyword>
<dbReference type="InterPro" id="IPR021225">
    <property type="entry name" value="Tlde1_dom"/>
</dbReference>
<feature type="domain" description="Tlde1" evidence="1">
    <location>
        <begin position="1"/>
        <end position="82"/>
    </location>
</feature>